<reference evidence="2 3" key="1">
    <citation type="journal article" date="2012" name="Genome Biol.">
        <title>Sequencing three crocodilian genomes to illuminate the evolution of archosaurs and amniotes.</title>
        <authorList>
            <person name="St John J.A."/>
            <person name="Braun E.L."/>
            <person name="Isberg S.R."/>
            <person name="Miles L.G."/>
            <person name="Chong A.Y."/>
            <person name="Gongora J."/>
            <person name="Dalzell P."/>
            <person name="Moran C."/>
            <person name="Bed'hom B."/>
            <person name="Abzhanov A."/>
            <person name="Burgess S.C."/>
            <person name="Cooksey A.M."/>
            <person name="Castoe T.A."/>
            <person name="Crawford N.G."/>
            <person name="Densmore L.D."/>
            <person name="Drew J.C."/>
            <person name="Edwards S.V."/>
            <person name="Faircloth B.C."/>
            <person name="Fujita M.K."/>
            <person name="Greenwold M.J."/>
            <person name="Hoffmann F.G."/>
            <person name="Howard J.M."/>
            <person name="Iguchi T."/>
            <person name="Janes D.E."/>
            <person name="Khan S.Y."/>
            <person name="Kohno S."/>
            <person name="de Koning A.J."/>
            <person name="Lance S.L."/>
            <person name="McCarthy F.M."/>
            <person name="McCormack J.E."/>
            <person name="Merchant M.E."/>
            <person name="Peterson D.G."/>
            <person name="Pollock D.D."/>
            <person name="Pourmand N."/>
            <person name="Raney B.J."/>
            <person name="Roessler K.A."/>
            <person name="Sanford J.R."/>
            <person name="Sawyer R.H."/>
            <person name="Schmidt C.J."/>
            <person name="Triplett E.W."/>
            <person name="Tuberville T.D."/>
            <person name="Venegas-Anaya M."/>
            <person name="Howard J.T."/>
            <person name="Jarvis E.D."/>
            <person name="Guillette L.J.Jr."/>
            <person name="Glenn T.C."/>
            <person name="Green R.E."/>
            <person name="Ray D.A."/>
        </authorList>
    </citation>
    <scope>NUCLEOTIDE SEQUENCE [LARGE SCALE GENOMIC DNA]</scope>
    <source>
        <strain evidence="2">KSC_2009_1</strain>
    </source>
</reference>
<accession>A0A151NBM4</accession>
<evidence type="ECO:0000256" key="1">
    <source>
        <dbReference type="SAM" id="SignalP"/>
    </source>
</evidence>
<dbReference type="AlphaFoldDB" id="A0A151NBM4"/>
<keyword evidence="1" id="KW-0732">Signal</keyword>
<comment type="caution">
    <text evidence="2">The sequence shown here is derived from an EMBL/GenBank/DDBJ whole genome shotgun (WGS) entry which is preliminary data.</text>
</comment>
<dbReference type="Proteomes" id="UP000050525">
    <property type="component" value="Unassembled WGS sequence"/>
</dbReference>
<name>A0A151NBM4_ALLMI</name>
<keyword evidence="3" id="KW-1185">Reference proteome</keyword>
<feature type="chain" id="PRO_5007585914" evidence="1">
    <location>
        <begin position="17"/>
        <end position="136"/>
    </location>
</feature>
<dbReference type="EMBL" id="AKHW03003565">
    <property type="protein sequence ID" value="KYO34200.1"/>
    <property type="molecule type" value="Genomic_DNA"/>
</dbReference>
<feature type="signal peptide" evidence="1">
    <location>
        <begin position="1"/>
        <end position="16"/>
    </location>
</feature>
<evidence type="ECO:0000313" key="3">
    <source>
        <dbReference type="Proteomes" id="UP000050525"/>
    </source>
</evidence>
<gene>
    <name evidence="2" type="ORF">Y1Q_0002493</name>
</gene>
<sequence>MAAFPLILHLSEASLAAPKAVYNQAGGEGITPEELQNVCIHVGGPPVQAQVPALPEDNLPESFGLKWQGSCEIWAPLNMGQKLNTKSDLASILKCGLVCPSHPDLDMSSIPLCHSNIQDTQGDICYEAGVALDLIL</sequence>
<proteinExistence type="predicted"/>
<protein>
    <submittedName>
        <fullName evidence="2">Uncharacterized protein</fullName>
    </submittedName>
</protein>
<organism evidence="2 3">
    <name type="scientific">Alligator mississippiensis</name>
    <name type="common">American alligator</name>
    <dbReference type="NCBI Taxonomy" id="8496"/>
    <lineage>
        <taxon>Eukaryota</taxon>
        <taxon>Metazoa</taxon>
        <taxon>Chordata</taxon>
        <taxon>Craniata</taxon>
        <taxon>Vertebrata</taxon>
        <taxon>Euteleostomi</taxon>
        <taxon>Archelosauria</taxon>
        <taxon>Archosauria</taxon>
        <taxon>Crocodylia</taxon>
        <taxon>Alligatoridae</taxon>
        <taxon>Alligatorinae</taxon>
        <taxon>Alligator</taxon>
    </lineage>
</organism>
<evidence type="ECO:0000313" key="2">
    <source>
        <dbReference type="EMBL" id="KYO34200.1"/>
    </source>
</evidence>